<evidence type="ECO:0000256" key="1">
    <source>
        <dbReference type="SAM" id="MobiDB-lite"/>
    </source>
</evidence>
<evidence type="ECO:0000313" key="3">
    <source>
        <dbReference type="Proteomes" id="UP001221757"/>
    </source>
</evidence>
<reference evidence="2" key="1">
    <citation type="submission" date="2023-03" db="EMBL/GenBank/DDBJ databases">
        <title>Massive genome expansion in bonnet fungi (Mycena s.s.) driven by repeated elements and novel gene families across ecological guilds.</title>
        <authorList>
            <consortium name="Lawrence Berkeley National Laboratory"/>
            <person name="Harder C.B."/>
            <person name="Miyauchi S."/>
            <person name="Viragh M."/>
            <person name="Kuo A."/>
            <person name="Thoen E."/>
            <person name="Andreopoulos B."/>
            <person name="Lu D."/>
            <person name="Skrede I."/>
            <person name="Drula E."/>
            <person name="Henrissat B."/>
            <person name="Morin E."/>
            <person name="Kohler A."/>
            <person name="Barry K."/>
            <person name="LaButti K."/>
            <person name="Morin E."/>
            <person name="Salamov A."/>
            <person name="Lipzen A."/>
            <person name="Mereny Z."/>
            <person name="Hegedus B."/>
            <person name="Baldrian P."/>
            <person name="Stursova M."/>
            <person name="Weitz H."/>
            <person name="Taylor A."/>
            <person name="Grigoriev I.V."/>
            <person name="Nagy L.G."/>
            <person name="Martin F."/>
            <person name="Kauserud H."/>
        </authorList>
    </citation>
    <scope>NUCLEOTIDE SEQUENCE</scope>
    <source>
        <strain evidence="2">CBHHK067</strain>
    </source>
</reference>
<accession>A0AAD7GIC7</accession>
<comment type="caution">
    <text evidence="2">The sequence shown here is derived from an EMBL/GenBank/DDBJ whole genome shotgun (WGS) entry which is preliminary data.</text>
</comment>
<dbReference type="Proteomes" id="UP001221757">
    <property type="component" value="Unassembled WGS sequence"/>
</dbReference>
<keyword evidence="3" id="KW-1185">Reference proteome</keyword>
<feature type="compositionally biased region" description="Basic and acidic residues" evidence="1">
    <location>
        <begin position="366"/>
        <end position="377"/>
    </location>
</feature>
<sequence>MEELQKALKEDQAKTCGSGVPLAEFLVRSSDGIENAAVPLGAIGAMITIEGTEYLVTTNADYIPALPTTASHDIYLRKDLCYGPDDHTVWPQQYSERYCHLAVIRTPQGLADDCKVYFFEPRSQDFVKQQGPTLTAALGRLHSARLSQFATAVDDLLDSYKFYIKEHPGNLPPPLNPLVNSMSAALKRLEIVPATQEQAFLAVRNLQRTLLELDALLTYMMKCVGAYTGNAAIAQSLSKAGLPYWYIHPAGHYPDGNITLVLLRSAESHLELAPHPQYTTISKTTYSTDVKIEAIHKVSHTVQWYKDPFQNPDTSAASSSPQAATPASSSTASSSQRGSPSKEQCYHPYKSSAAPKAPSQPNPAAGRDKFTMLDRPEMPPPAGLWATALQAVDETRGAMCQLAKTDTYYIMPEPALFAAPENPQIRQLRLHHFTMLWEALLYRLGDSRARCLMSSQEWRDILSGTMGRPARANSKRQERTRGIDEMIGPALRACGLNQYRDFPARPEDVPPITLH</sequence>
<dbReference type="AlphaFoldDB" id="A0AAD7GIC7"/>
<organism evidence="2 3">
    <name type="scientific">Mycena rosella</name>
    <name type="common">Pink bonnet</name>
    <name type="synonym">Agaricus rosellus</name>
    <dbReference type="NCBI Taxonomy" id="1033263"/>
    <lineage>
        <taxon>Eukaryota</taxon>
        <taxon>Fungi</taxon>
        <taxon>Dikarya</taxon>
        <taxon>Basidiomycota</taxon>
        <taxon>Agaricomycotina</taxon>
        <taxon>Agaricomycetes</taxon>
        <taxon>Agaricomycetidae</taxon>
        <taxon>Agaricales</taxon>
        <taxon>Marasmiineae</taxon>
        <taxon>Mycenaceae</taxon>
        <taxon>Mycena</taxon>
    </lineage>
</organism>
<feature type="region of interest" description="Disordered" evidence="1">
    <location>
        <begin position="309"/>
        <end position="377"/>
    </location>
</feature>
<name>A0AAD7GIC7_MYCRO</name>
<evidence type="ECO:0000313" key="2">
    <source>
        <dbReference type="EMBL" id="KAJ7692262.1"/>
    </source>
</evidence>
<dbReference type="EMBL" id="JARKIE010000053">
    <property type="protein sequence ID" value="KAJ7692262.1"/>
    <property type="molecule type" value="Genomic_DNA"/>
</dbReference>
<gene>
    <name evidence="2" type="ORF">B0H17DRAFT_1200597</name>
</gene>
<feature type="compositionally biased region" description="Low complexity" evidence="1">
    <location>
        <begin position="315"/>
        <end position="336"/>
    </location>
</feature>
<proteinExistence type="predicted"/>
<protein>
    <submittedName>
        <fullName evidence="2">Uncharacterized protein</fullName>
    </submittedName>
</protein>